<dbReference type="InterPro" id="IPR039901">
    <property type="entry name" value="Kdotransferase"/>
</dbReference>
<gene>
    <name evidence="4" type="ORF">CSSPTR1EN2_LOCUS17012</name>
</gene>
<dbReference type="Gene3D" id="3.40.50.11720">
    <property type="entry name" value="3-Deoxy-D-manno-octulosonic-acid transferase, N-terminal domain"/>
    <property type="match status" value="1"/>
</dbReference>
<dbReference type="PANTHER" id="PTHR42755">
    <property type="entry name" value="3-DEOXY-MANNO-OCTULOSONATE CYTIDYLYLTRANSFERASE"/>
    <property type="match status" value="1"/>
</dbReference>
<accession>A0ABP0UPN7</accession>
<keyword evidence="2" id="KW-0472">Membrane</keyword>
<organism evidence="4 5">
    <name type="scientific">Sphagnum troendelagicum</name>
    <dbReference type="NCBI Taxonomy" id="128251"/>
    <lineage>
        <taxon>Eukaryota</taxon>
        <taxon>Viridiplantae</taxon>
        <taxon>Streptophyta</taxon>
        <taxon>Embryophyta</taxon>
        <taxon>Bryophyta</taxon>
        <taxon>Sphagnophytina</taxon>
        <taxon>Sphagnopsida</taxon>
        <taxon>Sphagnales</taxon>
        <taxon>Sphagnaceae</taxon>
        <taxon>Sphagnum</taxon>
    </lineage>
</organism>
<feature type="domain" description="3-deoxy-D-manno-octulosonic-acid transferase N-terminal" evidence="3">
    <location>
        <begin position="38"/>
        <end position="216"/>
    </location>
</feature>
<proteinExistence type="predicted"/>
<dbReference type="Proteomes" id="UP001497512">
    <property type="component" value="Chromosome 4"/>
</dbReference>
<dbReference type="PANTHER" id="PTHR42755:SF1">
    <property type="entry name" value="3-DEOXY-D-MANNO-OCTULOSONIC ACID TRANSFERASE, MITOCHONDRIAL-RELATED"/>
    <property type="match status" value="1"/>
</dbReference>
<dbReference type="InterPro" id="IPR038107">
    <property type="entry name" value="Glycos_transf_N_sf"/>
</dbReference>
<keyword evidence="5" id="KW-1185">Reference proteome</keyword>
<dbReference type="Pfam" id="PF04413">
    <property type="entry name" value="Glycos_transf_N"/>
    <property type="match status" value="1"/>
</dbReference>
<keyword evidence="2" id="KW-0812">Transmembrane</keyword>
<dbReference type="Gene3D" id="3.40.50.2000">
    <property type="entry name" value="Glycogen Phosphorylase B"/>
    <property type="match status" value="1"/>
</dbReference>
<protein>
    <recommendedName>
        <fullName evidence="3">3-deoxy-D-manno-octulosonic-acid transferase N-terminal domain-containing protein</fullName>
    </recommendedName>
</protein>
<evidence type="ECO:0000256" key="2">
    <source>
        <dbReference type="SAM" id="Phobius"/>
    </source>
</evidence>
<keyword evidence="2" id="KW-1133">Transmembrane helix</keyword>
<feature type="transmembrane region" description="Helical" evidence="2">
    <location>
        <begin position="6"/>
        <end position="25"/>
    </location>
</feature>
<reference evidence="4" key="1">
    <citation type="submission" date="2024-02" db="EMBL/GenBank/DDBJ databases">
        <authorList>
            <consortium name="ELIXIR-Norway"/>
            <consortium name="Elixir Norway"/>
        </authorList>
    </citation>
    <scope>NUCLEOTIDE SEQUENCE</scope>
</reference>
<evidence type="ECO:0000256" key="1">
    <source>
        <dbReference type="ARBA" id="ARBA00022679"/>
    </source>
</evidence>
<sequence length="455" mass="49704">MAREGGWGALLYACCISPLFYLRLLSRRATGREQYLTWSVRCGYPSLSRPSGPLLWFHAVSIGEGMAAIPVIRRCIQARPIVNILMTTSTVTAHSLLEKCLPPGVLLQFAPVDTPLAVERFLSHWHPQAAIFMESELWPNLLLASALKGMPLALLNARMSAKSFERWSLPPARSLVAAMLLQFSLITPLSTKEAVRFQILGASPLVIHFAGNLKYACGAGDANKKFGLSLEFKNALVGRQIWLAASTHVEEEEAIIRIHQNLSNWLPSLLTIIAPRHPSRGHSIRTQLQQQGFDVAQRSQGDPLLTSTDVYIADTLGELKEFYSLAPVAFVGGSLVKGLSGHNLAEAAAAGCVVLTGHYIGHFQEMLLELQKIAPLSVQQVDGEQELLHVLHNLLGKGASLRPRRDAAQFAFAAAADGVVLRVWNVLNSVILDQTFGRAASDASQWLEEDKAFVG</sequence>
<keyword evidence="1" id="KW-0808">Transferase</keyword>
<evidence type="ECO:0000313" key="5">
    <source>
        <dbReference type="Proteomes" id="UP001497512"/>
    </source>
</evidence>
<evidence type="ECO:0000313" key="4">
    <source>
        <dbReference type="EMBL" id="CAK9223799.1"/>
    </source>
</evidence>
<name>A0ABP0UPN7_9BRYO</name>
<dbReference type="InterPro" id="IPR007507">
    <property type="entry name" value="Glycos_transf_N"/>
</dbReference>
<evidence type="ECO:0000259" key="3">
    <source>
        <dbReference type="Pfam" id="PF04413"/>
    </source>
</evidence>
<dbReference type="EMBL" id="OZ019896">
    <property type="protein sequence ID" value="CAK9223799.1"/>
    <property type="molecule type" value="Genomic_DNA"/>
</dbReference>